<sequence>MWPLWLRLTERVSAVRDPARMRNAINGLNLYRANFIDRLRHRRARRAHAPVQFIVLLRDPYVGLALSLGLEGWLGAYHRIQIDAGH</sequence>
<evidence type="ECO:0008006" key="3">
    <source>
        <dbReference type="Google" id="ProtNLM"/>
    </source>
</evidence>
<gene>
    <name evidence="1" type="ORF">J2804_002231</name>
</gene>
<organism evidence="1 2">
    <name type="scientific">Paraburkholderia terricola</name>
    <dbReference type="NCBI Taxonomy" id="169427"/>
    <lineage>
        <taxon>Bacteria</taxon>
        <taxon>Pseudomonadati</taxon>
        <taxon>Pseudomonadota</taxon>
        <taxon>Betaproteobacteria</taxon>
        <taxon>Burkholderiales</taxon>
        <taxon>Burkholderiaceae</taxon>
        <taxon>Paraburkholderia</taxon>
    </lineage>
</organism>
<comment type="caution">
    <text evidence="1">The sequence shown here is derived from an EMBL/GenBank/DDBJ whole genome shotgun (WGS) entry which is preliminary data.</text>
</comment>
<dbReference type="Proteomes" id="UP001264340">
    <property type="component" value="Unassembled WGS sequence"/>
</dbReference>
<proteinExistence type="predicted"/>
<accession>A0ABU1LQ08</accession>
<name>A0ABU1LQ08_9BURK</name>
<evidence type="ECO:0000313" key="1">
    <source>
        <dbReference type="EMBL" id="MDR6408827.1"/>
    </source>
</evidence>
<dbReference type="RefSeq" id="WP_374710944.1">
    <property type="nucleotide sequence ID" value="NZ_JAVDQV010000006.1"/>
</dbReference>
<protein>
    <recommendedName>
        <fullName evidence="3">Sulfotransferase family protein</fullName>
    </recommendedName>
</protein>
<reference evidence="1 2" key="1">
    <citation type="submission" date="2023-07" db="EMBL/GenBank/DDBJ databases">
        <title>Sorghum-associated microbial communities from plants grown in Nebraska, USA.</title>
        <authorList>
            <person name="Schachtman D."/>
        </authorList>
    </citation>
    <scope>NUCLEOTIDE SEQUENCE [LARGE SCALE GENOMIC DNA]</scope>
    <source>
        <strain evidence="1 2">DS1316</strain>
    </source>
</reference>
<evidence type="ECO:0000313" key="2">
    <source>
        <dbReference type="Proteomes" id="UP001264340"/>
    </source>
</evidence>
<dbReference type="EMBL" id="JAVDRP010000004">
    <property type="protein sequence ID" value="MDR6408827.1"/>
    <property type="molecule type" value="Genomic_DNA"/>
</dbReference>
<keyword evidence="2" id="KW-1185">Reference proteome</keyword>